<evidence type="ECO:0000256" key="2">
    <source>
        <dbReference type="ARBA" id="ARBA00022448"/>
    </source>
</evidence>
<comment type="caution">
    <text evidence="9">The sequence shown here is derived from an EMBL/GenBank/DDBJ whole genome shotgun (WGS) entry which is preliminary data.</text>
</comment>
<evidence type="ECO:0000256" key="4">
    <source>
        <dbReference type="ARBA" id="ARBA00022692"/>
    </source>
</evidence>
<dbReference type="InterPro" id="IPR000515">
    <property type="entry name" value="MetI-like"/>
</dbReference>
<protein>
    <submittedName>
        <fullName evidence="9">Sugar ABC transporter permease</fullName>
    </submittedName>
</protein>
<feature type="transmembrane region" description="Helical" evidence="7">
    <location>
        <begin position="172"/>
        <end position="191"/>
    </location>
</feature>
<evidence type="ECO:0000256" key="3">
    <source>
        <dbReference type="ARBA" id="ARBA00022475"/>
    </source>
</evidence>
<feature type="transmembrane region" description="Helical" evidence="7">
    <location>
        <begin position="87"/>
        <end position="108"/>
    </location>
</feature>
<organism evidence="9 10">
    <name type="scientific">Clostridium porci</name>
    <dbReference type="NCBI Taxonomy" id="2605778"/>
    <lineage>
        <taxon>Bacteria</taxon>
        <taxon>Bacillati</taxon>
        <taxon>Bacillota</taxon>
        <taxon>Clostridia</taxon>
        <taxon>Eubacteriales</taxon>
        <taxon>Clostridiaceae</taxon>
        <taxon>Clostridium</taxon>
    </lineage>
</organism>
<dbReference type="RefSeq" id="WP_154473174.1">
    <property type="nucleotide sequence ID" value="NZ_VUMD01000013.1"/>
</dbReference>
<gene>
    <name evidence="9" type="ORF">FYJ39_14415</name>
</gene>
<dbReference type="CDD" id="cd06261">
    <property type="entry name" value="TM_PBP2"/>
    <property type="match status" value="1"/>
</dbReference>
<keyword evidence="10" id="KW-1185">Reference proteome</keyword>
<dbReference type="Proteomes" id="UP000429958">
    <property type="component" value="Unassembled WGS sequence"/>
</dbReference>
<dbReference type="SUPFAM" id="SSF160964">
    <property type="entry name" value="MalF N-terminal region-like"/>
    <property type="match status" value="1"/>
</dbReference>
<dbReference type="SUPFAM" id="SSF161098">
    <property type="entry name" value="MetI-like"/>
    <property type="match status" value="1"/>
</dbReference>
<dbReference type="AlphaFoldDB" id="A0A7X2TDA4"/>
<name>A0A7X2TDA4_9CLOT</name>
<dbReference type="PANTHER" id="PTHR30193">
    <property type="entry name" value="ABC TRANSPORTER PERMEASE PROTEIN"/>
    <property type="match status" value="1"/>
</dbReference>
<comment type="subcellular location">
    <subcellularLocation>
        <location evidence="1 7">Cell membrane</location>
        <topology evidence="1 7">Multi-pass membrane protein</topology>
    </subcellularLocation>
</comment>
<dbReference type="PROSITE" id="PS50928">
    <property type="entry name" value="ABC_TM1"/>
    <property type="match status" value="1"/>
</dbReference>
<dbReference type="InterPro" id="IPR035906">
    <property type="entry name" value="MetI-like_sf"/>
</dbReference>
<keyword evidence="5 7" id="KW-1133">Transmembrane helix</keyword>
<keyword evidence="4 7" id="KW-0812">Transmembrane</keyword>
<evidence type="ECO:0000256" key="5">
    <source>
        <dbReference type="ARBA" id="ARBA00022989"/>
    </source>
</evidence>
<evidence type="ECO:0000256" key="7">
    <source>
        <dbReference type="RuleBase" id="RU363032"/>
    </source>
</evidence>
<reference evidence="9 10" key="1">
    <citation type="submission" date="2019-08" db="EMBL/GenBank/DDBJ databases">
        <title>In-depth cultivation of the pig gut microbiome towards novel bacterial diversity and tailored functional studies.</title>
        <authorList>
            <person name="Wylensek D."/>
            <person name="Hitch T.C.A."/>
            <person name="Clavel T."/>
        </authorList>
    </citation>
    <scope>NUCLEOTIDE SEQUENCE [LARGE SCALE GENOMIC DNA]</scope>
    <source>
        <strain evidence="9 10">WCA-389-WT-23D1</strain>
    </source>
</reference>
<proteinExistence type="inferred from homology"/>
<feature type="domain" description="ABC transmembrane type-1" evidence="8">
    <location>
        <begin position="82"/>
        <end position="294"/>
    </location>
</feature>
<evidence type="ECO:0000259" key="8">
    <source>
        <dbReference type="PROSITE" id="PS50928"/>
    </source>
</evidence>
<feature type="transmembrane region" description="Helical" evidence="7">
    <location>
        <begin position="226"/>
        <end position="242"/>
    </location>
</feature>
<dbReference type="GO" id="GO:0005886">
    <property type="term" value="C:plasma membrane"/>
    <property type="evidence" value="ECO:0007669"/>
    <property type="project" value="UniProtKB-SubCell"/>
</dbReference>
<evidence type="ECO:0000256" key="6">
    <source>
        <dbReference type="ARBA" id="ARBA00023136"/>
    </source>
</evidence>
<feature type="transmembrane region" description="Helical" evidence="7">
    <location>
        <begin position="278"/>
        <end position="298"/>
    </location>
</feature>
<keyword evidence="3" id="KW-1003">Cell membrane</keyword>
<sequence>MKHLIGKEFYEYKHSKTRRAEAKQGLLFIMPWLIGFFGFTLYPIASSLYYSFCDYSVIKEPVFVGMKNYLNLLTDDTFLKACKNTGYMILLGVPLTTLFAISIAVILNSKRLKYTGWLRVVFFIPTLVPTVVACLLWIWVMQPETGVVNNLLRYIGIEGPGWLASPTWAKPAFIMMMIWTCGNAIIIYLAGLQDISESLYEAAEIDGASFFRETISITLPLLRPTILYNMVTLVVGVFQWFAEPYIMTQGGPNNATMFYSLYLYQNAFTYFKMGYASAQAWIMLLAAFVVILILFKFLKFGESNNY</sequence>
<dbReference type="InterPro" id="IPR051393">
    <property type="entry name" value="ABC_transporter_permease"/>
</dbReference>
<dbReference type="Gene3D" id="1.10.3720.10">
    <property type="entry name" value="MetI-like"/>
    <property type="match status" value="1"/>
</dbReference>
<evidence type="ECO:0000313" key="10">
    <source>
        <dbReference type="Proteomes" id="UP000429958"/>
    </source>
</evidence>
<dbReference type="EMBL" id="VUMD01000013">
    <property type="protein sequence ID" value="MSS37732.1"/>
    <property type="molecule type" value="Genomic_DNA"/>
</dbReference>
<dbReference type="GO" id="GO:0055085">
    <property type="term" value="P:transmembrane transport"/>
    <property type="evidence" value="ECO:0007669"/>
    <property type="project" value="InterPro"/>
</dbReference>
<keyword evidence="6 7" id="KW-0472">Membrane</keyword>
<accession>A0A7X2TDA4</accession>
<evidence type="ECO:0000256" key="1">
    <source>
        <dbReference type="ARBA" id="ARBA00004651"/>
    </source>
</evidence>
<feature type="transmembrane region" description="Helical" evidence="7">
    <location>
        <begin position="25"/>
        <end position="45"/>
    </location>
</feature>
<dbReference type="Pfam" id="PF00528">
    <property type="entry name" value="BPD_transp_1"/>
    <property type="match status" value="1"/>
</dbReference>
<keyword evidence="2 7" id="KW-0813">Transport</keyword>
<comment type="similarity">
    <text evidence="7">Belongs to the binding-protein-dependent transport system permease family.</text>
</comment>
<feature type="transmembrane region" description="Helical" evidence="7">
    <location>
        <begin position="120"/>
        <end position="140"/>
    </location>
</feature>
<dbReference type="PANTHER" id="PTHR30193:SF1">
    <property type="entry name" value="ABC TRANSPORTER PERMEASE PROTEIN YESP-RELATED"/>
    <property type="match status" value="1"/>
</dbReference>
<evidence type="ECO:0000313" key="9">
    <source>
        <dbReference type="EMBL" id="MSS37732.1"/>
    </source>
</evidence>